<keyword evidence="1" id="KW-0732">Signal</keyword>
<evidence type="ECO:0000313" key="3">
    <source>
        <dbReference type="Proteomes" id="UP000004105"/>
    </source>
</evidence>
<proteinExistence type="predicted"/>
<accession>F2BB47</accession>
<name>F2BB47_9NEIS</name>
<gene>
    <name evidence="2" type="ORF">HMPREF9123_0951</name>
</gene>
<dbReference type="AlphaFoldDB" id="F2BB47"/>
<evidence type="ECO:0000256" key="1">
    <source>
        <dbReference type="SAM" id="SignalP"/>
    </source>
</evidence>
<feature type="signal peptide" evidence="1">
    <location>
        <begin position="1"/>
        <end position="20"/>
    </location>
</feature>
<sequence length="178" mass="19981">MDKFIILLLAASAAWLPAAADTLPPQAQQAAGKNGVQAIPQSLREILNNPEGWEMDVYSFPYEIDTFVPVFAENLYAKGEKVSYAHISDKALVGEVFRILNNMAFKNYYHELRETRFLIKLKNSRKNMEITLSDEANAPDFMVFQIEKTENGKVEKFPTGITVQAGALKRLAKRAIGK</sequence>
<reference evidence="2 3" key="1">
    <citation type="submission" date="2011-02" db="EMBL/GenBank/DDBJ databases">
        <authorList>
            <person name="Muzny D."/>
            <person name="Qin X."/>
            <person name="Deng J."/>
            <person name="Jiang H."/>
            <person name="Liu Y."/>
            <person name="Qu J."/>
            <person name="Song X.-Z."/>
            <person name="Zhang L."/>
            <person name="Thornton R."/>
            <person name="Coyle M."/>
            <person name="Francisco L."/>
            <person name="Jackson L."/>
            <person name="Javaid M."/>
            <person name="Korchina V."/>
            <person name="Kovar C."/>
            <person name="Mata R."/>
            <person name="Mathew T."/>
            <person name="Ngo R."/>
            <person name="Nguyen L."/>
            <person name="Nguyen N."/>
            <person name="Okwuonu G."/>
            <person name="Ongeri F."/>
            <person name="Pham C."/>
            <person name="Simmons D."/>
            <person name="Wilczek-Boney K."/>
            <person name="Hale W."/>
            <person name="Jakkamsetti A."/>
            <person name="Pham P."/>
            <person name="Ruth R."/>
            <person name="San Lucas F."/>
            <person name="Warren J."/>
            <person name="Zhang J."/>
            <person name="Zhao Z."/>
            <person name="Zhou C."/>
            <person name="Zhu D."/>
            <person name="Lee S."/>
            <person name="Bess C."/>
            <person name="Blankenburg K."/>
            <person name="Forbes L."/>
            <person name="Fu Q."/>
            <person name="Gubbala S."/>
            <person name="Hirani K."/>
            <person name="Jayaseelan J.C."/>
            <person name="Lara F."/>
            <person name="Munidasa M."/>
            <person name="Palculict T."/>
            <person name="Patil S."/>
            <person name="Pu L.-L."/>
            <person name="Saada N."/>
            <person name="Tang L."/>
            <person name="Weissenberger G."/>
            <person name="Zhu Y."/>
            <person name="Hemphill L."/>
            <person name="Shang Y."/>
            <person name="Youmans B."/>
            <person name="Ayvaz T."/>
            <person name="Ross M."/>
            <person name="Santibanez J."/>
            <person name="Aqrawi P."/>
            <person name="Gross S."/>
            <person name="Joshi V."/>
            <person name="Fowler G."/>
            <person name="Nazareth L."/>
            <person name="Reid J."/>
            <person name="Worley K."/>
            <person name="Petrosino J."/>
            <person name="Highlander S."/>
            <person name="Gibbs R."/>
        </authorList>
    </citation>
    <scope>NUCLEOTIDE SEQUENCE [LARGE SCALE GENOMIC DNA]</scope>
    <source>
        <strain evidence="2 3">ATCC BAA-1200</strain>
    </source>
</reference>
<keyword evidence="3" id="KW-1185">Reference proteome</keyword>
<protein>
    <submittedName>
        <fullName evidence="2">Uncharacterized protein</fullName>
    </submittedName>
</protein>
<dbReference type="RefSeq" id="WP_007341961.1">
    <property type="nucleotide sequence ID" value="NZ_GL878494.1"/>
</dbReference>
<organism evidence="2 3">
    <name type="scientific">Neisseria bacilliformis ATCC BAA-1200</name>
    <dbReference type="NCBI Taxonomy" id="888742"/>
    <lineage>
        <taxon>Bacteria</taxon>
        <taxon>Pseudomonadati</taxon>
        <taxon>Pseudomonadota</taxon>
        <taxon>Betaproteobacteria</taxon>
        <taxon>Neisseriales</taxon>
        <taxon>Neisseriaceae</taxon>
        <taxon>Neisseria</taxon>
    </lineage>
</organism>
<dbReference type="HOGENOM" id="CLU_1509062_0_0_4"/>
<comment type="caution">
    <text evidence="2">The sequence shown here is derived from an EMBL/GenBank/DDBJ whole genome shotgun (WGS) entry which is preliminary data.</text>
</comment>
<dbReference type="Proteomes" id="UP000004105">
    <property type="component" value="Unassembled WGS sequence"/>
</dbReference>
<feature type="chain" id="PRO_5003274117" evidence="1">
    <location>
        <begin position="21"/>
        <end position="178"/>
    </location>
</feature>
<dbReference type="EMBL" id="AFAY01000020">
    <property type="protein sequence ID" value="EGF11307.1"/>
    <property type="molecule type" value="Genomic_DNA"/>
</dbReference>
<evidence type="ECO:0000313" key="2">
    <source>
        <dbReference type="EMBL" id="EGF11307.1"/>
    </source>
</evidence>